<dbReference type="EMBL" id="UINC01001936">
    <property type="protein sequence ID" value="SUZ90952.1"/>
    <property type="molecule type" value="Genomic_DNA"/>
</dbReference>
<proteinExistence type="predicted"/>
<sequence>VLGLTTIDLREGAVKKGRHRRFEEARALKRNQDLDLESIFDSLSTDSALPEAEEGHSPAFDAWAEEDDEADEEIQAAEELDASA</sequence>
<protein>
    <submittedName>
        <fullName evidence="2">Uncharacterized protein</fullName>
    </submittedName>
</protein>
<evidence type="ECO:0000256" key="1">
    <source>
        <dbReference type="SAM" id="MobiDB-lite"/>
    </source>
</evidence>
<gene>
    <name evidence="2" type="ORF">METZ01_LOCUS43806</name>
</gene>
<reference evidence="2" key="1">
    <citation type="submission" date="2018-05" db="EMBL/GenBank/DDBJ databases">
        <authorList>
            <person name="Lanie J.A."/>
            <person name="Ng W.-L."/>
            <person name="Kazmierczak K.M."/>
            <person name="Andrzejewski T.M."/>
            <person name="Davidsen T.M."/>
            <person name="Wayne K.J."/>
            <person name="Tettelin H."/>
            <person name="Glass J.I."/>
            <person name="Rusch D."/>
            <person name="Podicherti R."/>
            <person name="Tsui H.-C.T."/>
            <person name="Winkler M.E."/>
        </authorList>
    </citation>
    <scope>NUCLEOTIDE SEQUENCE</scope>
</reference>
<feature type="non-terminal residue" evidence="2">
    <location>
        <position position="1"/>
    </location>
</feature>
<dbReference type="AlphaFoldDB" id="A0A381RGL9"/>
<accession>A0A381RGL9</accession>
<name>A0A381RGL9_9ZZZZ</name>
<organism evidence="2">
    <name type="scientific">marine metagenome</name>
    <dbReference type="NCBI Taxonomy" id="408172"/>
    <lineage>
        <taxon>unclassified sequences</taxon>
        <taxon>metagenomes</taxon>
        <taxon>ecological metagenomes</taxon>
    </lineage>
</organism>
<feature type="region of interest" description="Disordered" evidence="1">
    <location>
        <begin position="65"/>
        <end position="84"/>
    </location>
</feature>
<evidence type="ECO:0000313" key="2">
    <source>
        <dbReference type="EMBL" id="SUZ90952.1"/>
    </source>
</evidence>